<evidence type="ECO:0000256" key="2">
    <source>
        <dbReference type="ARBA" id="ARBA00022692"/>
    </source>
</evidence>
<protein>
    <recommendedName>
        <fullName evidence="9">G-protein coupled receptors family 1 profile domain-containing protein</fullName>
    </recommendedName>
</protein>
<dbReference type="SMART" id="SM01381">
    <property type="entry name" value="7TM_GPCR_Srsx"/>
    <property type="match status" value="1"/>
</dbReference>
<evidence type="ECO:0000259" key="9">
    <source>
        <dbReference type="PROSITE" id="PS50262"/>
    </source>
</evidence>
<evidence type="ECO:0000256" key="6">
    <source>
        <dbReference type="ARBA" id="ARBA00023170"/>
    </source>
</evidence>
<dbReference type="AlphaFoldDB" id="A0AAU9WLY4"/>
<dbReference type="PANTHER" id="PTHR24240">
    <property type="entry name" value="OPSIN"/>
    <property type="match status" value="1"/>
</dbReference>
<evidence type="ECO:0000256" key="4">
    <source>
        <dbReference type="ARBA" id="ARBA00023040"/>
    </source>
</evidence>
<feature type="transmembrane region" description="Helical" evidence="8">
    <location>
        <begin position="12"/>
        <end position="40"/>
    </location>
</feature>
<keyword evidence="3 8" id="KW-1133">Transmembrane helix</keyword>
<proteinExistence type="predicted"/>
<feature type="transmembrane region" description="Helical" evidence="8">
    <location>
        <begin position="177"/>
        <end position="200"/>
    </location>
</feature>
<keyword evidence="7" id="KW-0807">Transducer</keyword>
<keyword evidence="5 8" id="KW-0472">Membrane</keyword>
<dbReference type="Proteomes" id="UP001159428">
    <property type="component" value="Unassembled WGS sequence"/>
</dbReference>
<evidence type="ECO:0000256" key="1">
    <source>
        <dbReference type="ARBA" id="ARBA00004141"/>
    </source>
</evidence>
<feature type="transmembrane region" description="Helical" evidence="8">
    <location>
        <begin position="131"/>
        <end position="148"/>
    </location>
</feature>
<evidence type="ECO:0000256" key="3">
    <source>
        <dbReference type="ARBA" id="ARBA00022989"/>
    </source>
</evidence>
<dbReference type="InterPro" id="IPR050125">
    <property type="entry name" value="GPCR_opsins"/>
</dbReference>
<feature type="transmembrane region" description="Helical" evidence="8">
    <location>
        <begin position="52"/>
        <end position="77"/>
    </location>
</feature>
<keyword evidence="2 8" id="KW-0812">Transmembrane</keyword>
<feature type="transmembrane region" description="Helical" evidence="8">
    <location>
        <begin position="89"/>
        <end position="110"/>
    </location>
</feature>
<keyword evidence="4" id="KW-0297">G-protein coupled receptor</keyword>
<comment type="subcellular location">
    <subcellularLocation>
        <location evidence="1">Membrane</location>
        <topology evidence="1">Multi-pass membrane protein</topology>
    </subcellularLocation>
</comment>
<evidence type="ECO:0000256" key="7">
    <source>
        <dbReference type="ARBA" id="ARBA00023224"/>
    </source>
</evidence>
<dbReference type="Pfam" id="PF00001">
    <property type="entry name" value="7tm_1"/>
    <property type="match status" value="1"/>
</dbReference>
<evidence type="ECO:0000313" key="11">
    <source>
        <dbReference type="Proteomes" id="UP001159428"/>
    </source>
</evidence>
<dbReference type="GO" id="GO:0016020">
    <property type="term" value="C:membrane"/>
    <property type="evidence" value="ECO:0007669"/>
    <property type="project" value="UniProtKB-SubCell"/>
</dbReference>
<evidence type="ECO:0000313" key="10">
    <source>
        <dbReference type="EMBL" id="CAH3118302.1"/>
    </source>
</evidence>
<feature type="transmembrane region" description="Helical" evidence="8">
    <location>
        <begin position="270"/>
        <end position="290"/>
    </location>
</feature>
<evidence type="ECO:0000256" key="5">
    <source>
        <dbReference type="ARBA" id="ARBA00023136"/>
    </source>
</evidence>
<dbReference type="SUPFAM" id="SSF81321">
    <property type="entry name" value="Family A G protein-coupled receptor-like"/>
    <property type="match status" value="1"/>
</dbReference>
<evidence type="ECO:0000256" key="8">
    <source>
        <dbReference type="SAM" id="Phobius"/>
    </source>
</evidence>
<keyword evidence="6" id="KW-0675">Receptor</keyword>
<dbReference type="InterPro" id="IPR017452">
    <property type="entry name" value="GPCR_Rhodpsn_7TM"/>
</dbReference>
<accession>A0AAU9WLY4</accession>
<feature type="domain" description="G-protein coupled receptors family 1 profile" evidence="9">
    <location>
        <begin position="31"/>
        <end position="289"/>
    </location>
</feature>
<reference evidence="10 11" key="1">
    <citation type="submission" date="2022-05" db="EMBL/GenBank/DDBJ databases">
        <authorList>
            <consortium name="Genoscope - CEA"/>
            <person name="William W."/>
        </authorList>
    </citation>
    <scope>NUCLEOTIDE SEQUENCE [LARGE SCALE GENOMIC DNA]</scope>
</reference>
<name>A0AAU9WLY4_9CNID</name>
<dbReference type="EMBL" id="CALNXJ010000016">
    <property type="protein sequence ID" value="CAH3118302.1"/>
    <property type="molecule type" value="Genomic_DNA"/>
</dbReference>
<feature type="transmembrane region" description="Helical" evidence="8">
    <location>
        <begin position="237"/>
        <end position="258"/>
    </location>
</feature>
<dbReference type="PROSITE" id="PS50262">
    <property type="entry name" value="G_PROTEIN_RECEP_F1_2"/>
    <property type="match status" value="1"/>
</dbReference>
<keyword evidence="11" id="KW-1185">Reference proteome</keyword>
<comment type="caution">
    <text evidence="10">The sequence shown here is derived from an EMBL/GenBank/DDBJ whole genome shotgun (WGS) entry which is preliminary data.</text>
</comment>
<gene>
    <name evidence="10" type="ORF">PMEA_00007278</name>
</gene>
<dbReference type="PRINTS" id="PR00237">
    <property type="entry name" value="GPCRRHODOPSN"/>
</dbReference>
<dbReference type="Gene3D" id="1.20.1070.10">
    <property type="entry name" value="Rhodopsin 7-helix transmembrane proteins"/>
    <property type="match status" value="1"/>
</dbReference>
<organism evidence="10 11">
    <name type="scientific">Pocillopora meandrina</name>
    <dbReference type="NCBI Taxonomy" id="46732"/>
    <lineage>
        <taxon>Eukaryota</taxon>
        <taxon>Metazoa</taxon>
        <taxon>Cnidaria</taxon>
        <taxon>Anthozoa</taxon>
        <taxon>Hexacorallia</taxon>
        <taxon>Scleractinia</taxon>
        <taxon>Astrocoeniina</taxon>
        <taxon>Pocilloporidae</taxon>
        <taxon>Pocillopora</taxon>
    </lineage>
</organism>
<sequence length="323" mass="36557">MSNLELPFRSLAAVITGTSVLLIMNIVSVIGNILVCLAVYRNPNLRSTTNLYIIALAVSDLICATVEMPLTSAVFIIGKWDFGDALCQIQGFVDLFASYVTPATMTLTAFNRYMRIVKTNHYNRVFSSLRSKIWLSCVWLFLFLYLLVGRLTGWNKFQFIPGYAVCSIAFVKNENRIIHYFLMFGILFVLPLSVGCFSYCKVFTKIKQHQQNVASSLQNASNGIGRISAKEINISRALGYVAAGFLFCWIPHWVFAFWKRFSPDTSPRITELLVTILLFMSATINPVIYATTNPHFRKEFVKLLCWCNKKVIQPTEGRSSGEQ</sequence>
<dbReference type="CDD" id="cd00637">
    <property type="entry name" value="7tm_classA_rhodopsin-like"/>
    <property type="match status" value="1"/>
</dbReference>
<dbReference type="InterPro" id="IPR000276">
    <property type="entry name" value="GPCR_Rhodpsn"/>
</dbReference>
<dbReference type="GO" id="GO:0004930">
    <property type="term" value="F:G protein-coupled receptor activity"/>
    <property type="evidence" value="ECO:0007669"/>
    <property type="project" value="UniProtKB-KW"/>
</dbReference>